<reference evidence="2" key="1">
    <citation type="journal article" date="2016" name="Nat. Biotechnol.">
        <title>Sequencing wild and cultivated cassava and related species reveals extensive interspecific hybridization and genetic diversity.</title>
        <authorList>
            <person name="Bredeson J.V."/>
            <person name="Lyons J.B."/>
            <person name="Prochnik S.E."/>
            <person name="Wu G.A."/>
            <person name="Ha C.M."/>
            <person name="Edsinger-Gonzales E."/>
            <person name="Grimwood J."/>
            <person name="Schmutz J."/>
            <person name="Rabbi I.Y."/>
            <person name="Egesi C."/>
            <person name="Nauluvula P."/>
            <person name="Lebot V."/>
            <person name="Ndunguru J."/>
            <person name="Mkamilo G."/>
            <person name="Bart R.S."/>
            <person name="Setter T.L."/>
            <person name="Gleadow R.M."/>
            <person name="Kulakow P."/>
            <person name="Ferguson M.E."/>
            <person name="Rounsley S."/>
            <person name="Rokhsar D.S."/>
        </authorList>
    </citation>
    <scope>NUCLEOTIDE SEQUENCE [LARGE SCALE GENOMIC DNA]</scope>
    <source>
        <strain evidence="2">cv. AM560-2</strain>
    </source>
</reference>
<dbReference type="PANTHER" id="PTHR36376:SF1">
    <property type="entry name" value="OS09G0514700 PROTEIN"/>
    <property type="match status" value="1"/>
</dbReference>
<keyword evidence="2" id="KW-1185">Reference proteome</keyword>
<accession>A0A2C9V0S3</accession>
<dbReference type="PANTHER" id="PTHR36376">
    <property type="entry name" value="OS09G0514700 PROTEIN"/>
    <property type="match status" value="1"/>
</dbReference>
<sequence length="596" mass="65736">MEYHVHTGKNTFLFVATFQIWKMSIEEGEAFYRSLSRKELQSLCKKYGLPARKSSSEMAGSLFSFFQKNDLSFASLGKSRGGIQDVLLSPSPVTNFQTKAPFSLTGNVTKDSFRQRSYTREIGNKGNTSTKCNEMESCMGLRPYDKEAVGCSIDYFQDPSQSQIIAQSACGGLIHKEPSSSLSGREEDTPQFHCGQMNIGVCPIKNASPTRTYRRAPASFEFYVSSEEGIKLSVDLNSSPSDWIKDYKNQVSLCRHVDSTTSRSLCKELGCIGESDNTQVKGFFPQSVGPGEIKDGYVQAKTSPSFVMENNIEIDEGNKLVMILPTRQCSVEGLECLGEEQGPISSKPSADVQNQNQIISITESCTKNVYAAILDSDIADTPTEKTACNFAVNSISDGSVDLIANEHHNLKHGDEMCENLTWQNSSDLENNCSVFPGRLASCSTEIQLSEAGNYHKDTLSLPNKNGGFVGLDDSNHNAGNEQATLATLSENNHCGNHLPTCSEEQEWNNIVNVIETSICSQVDNSVEKTCLKFDNQGSNEEFSRKRPFAGNECQNSCSKHDTKFLRSMMHSAGEALPRRSMRLVSKDWKEALADPK</sequence>
<name>A0A2C9V0S3_MANES</name>
<dbReference type="Gramene" id="Manes.11G121000.13.v8.1">
    <property type="protein sequence ID" value="Manes.11G121000.13.v8.1.CDS"/>
    <property type="gene ID" value="Manes.11G121000.v8.1"/>
</dbReference>
<proteinExistence type="predicted"/>
<dbReference type="Proteomes" id="UP000091857">
    <property type="component" value="Chromosome 11"/>
</dbReference>
<evidence type="ECO:0000313" key="2">
    <source>
        <dbReference type="Proteomes" id="UP000091857"/>
    </source>
</evidence>
<comment type="caution">
    <text evidence="1">The sequence shown here is derived from an EMBL/GenBank/DDBJ whole genome shotgun (WGS) entry which is preliminary data.</text>
</comment>
<dbReference type="AlphaFoldDB" id="A0A2C9V0S3"/>
<evidence type="ECO:0000313" key="1">
    <source>
        <dbReference type="EMBL" id="OAY37689.1"/>
    </source>
</evidence>
<dbReference type="EMBL" id="CM004397">
    <property type="protein sequence ID" value="OAY37689.1"/>
    <property type="molecule type" value="Genomic_DNA"/>
</dbReference>
<gene>
    <name evidence="1" type="ORF">MANES_11G121000v8</name>
</gene>
<protein>
    <submittedName>
        <fullName evidence="1">Uncharacterized protein</fullName>
    </submittedName>
</protein>
<organism evidence="1 2">
    <name type="scientific">Manihot esculenta</name>
    <name type="common">Cassava</name>
    <name type="synonym">Jatropha manihot</name>
    <dbReference type="NCBI Taxonomy" id="3983"/>
    <lineage>
        <taxon>Eukaryota</taxon>
        <taxon>Viridiplantae</taxon>
        <taxon>Streptophyta</taxon>
        <taxon>Embryophyta</taxon>
        <taxon>Tracheophyta</taxon>
        <taxon>Spermatophyta</taxon>
        <taxon>Magnoliopsida</taxon>
        <taxon>eudicotyledons</taxon>
        <taxon>Gunneridae</taxon>
        <taxon>Pentapetalae</taxon>
        <taxon>rosids</taxon>
        <taxon>fabids</taxon>
        <taxon>Malpighiales</taxon>
        <taxon>Euphorbiaceae</taxon>
        <taxon>Crotonoideae</taxon>
        <taxon>Manihoteae</taxon>
        <taxon>Manihot</taxon>
    </lineage>
</organism>
<dbReference type="OrthoDB" id="603754at2759"/>